<organism evidence="2 3">
    <name type="scientific">Chara braunii</name>
    <name type="common">Braun's stonewort</name>
    <dbReference type="NCBI Taxonomy" id="69332"/>
    <lineage>
        <taxon>Eukaryota</taxon>
        <taxon>Viridiplantae</taxon>
        <taxon>Streptophyta</taxon>
        <taxon>Charophyceae</taxon>
        <taxon>Charales</taxon>
        <taxon>Characeae</taxon>
        <taxon>Chara</taxon>
    </lineage>
</organism>
<dbReference type="SUPFAM" id="SSF53098">
    <property type="entry name" value="Ribonuclease H-like"/>
    <property type="match status" value="1"/>
</dbReference>
<sequence>MLREDPEFNEIYWLPCTAHCMDLLLHDICKEWAAEIISKANREVTFFRVHRWPRSALRIALVKFPDLKCSCLLRPAQTRFGTHYVMLQRLEVCEKAIRRIVTGQEWEAQVWRGDIRAKAFFMEETVLDRVFWTDVRKLTAVMKEPYNVLREVDKDVHCLSCIYDMACRLPGFVRSAPISAEQREDILRDVGNRTDMLLSPIHAVARLLDPQLRDITVFSNVDLMTQFESVVERLIGKKGSTRFDDCMDQLYDFQFGRGVLDTPQAKKRAAKDNAVLWWEAHGVGHPEIRELAIRVFRGEDGPTIAGGWLGLSADLEDEDLEGDMANVTEAIDDHEPAIGGAGSAVGSTTVRHDRAGPSTSRSVQRLGHAEEVDEEEDDEDEDAEDEDEEKEEEEEEEHIPGGGAAGGGAAGGGAAGGGAGGGCAAGRGAAGGGVLEGAAGGGAAGGGAAGEGAAGGGATGGGAGGGCAASH</sequence>
<dbReference type="EMBL" id="BFEA01000042">
    <property type="protein sequence ID" value="GBG63708.1"/>
    <property type="molecule type" value="Genomic_DNA"/>
</dbReference>
<dbReference type="AlphaFoldDB" id="A0A388K0Z4"/>
<protein>
    <recommendedName>
        <fullName evidence="4">DUF659 domain-containing protein</fullName>
    </recommendedName>
</protein>
<dbReference type="PANTHER" id="PTHR32166">
    <property type="entry name" value="OSJNBA0013A04.12 PROTEIN"/>
    <property type="match status" value="1"/>
</dbReference>
<keyword evidence="3" id="KW-1185">Reference proteome</keyword>
<proteinExistence type="predicted"/>
<name>A0A388K0Z4_CHABU</name>
<evidence type="ECO:0008006" key="4">
    <source>
        <dbReference type="Google" id="ProtNLM"/>
    </source>
</evidence>
<dbReference type="OrthoDB" id="1712654at2759"/>
<comment type="caution">
    <text evidence="2">The sequence shown here is derived from an EMBL/GenBank/DDBJ whole genome shotgun (WGS) entry which is preliminary data.</text>
</comment>
<evidence type="ECO:0000313" key="2">
    <source>
        <dbReference type="EMBL" id="GBG63708.1"/>
    </source>
</evidence>
<dbReference type="InterPro" id="IPR012337">
    <property type="entry name" value="RNaseH-like_sf"/>
</dbReference>
<dbReference type="Gramene" id="GBG63708">
    <property type="protein sequence ID" value="GBG63708"/>
    <property type="gene ID" value="CBR_g39250"/>
</dbReference>
<reference evidence="2 3" key="1">
    <citation type="journal article" date="2018" name="Cell">
        <title>The Chara Genome: Secondary Complexity and Implications for Plant Terrestrialization.</title>
        <authorList>
            <person name="Nishiyama T."/>
            <person name="Sakayama H."/>
            <person name="Vries J.D."/>
            <person name="Buschmann H."/>
            <person name="Saint-Marcoux D."/>
            <person name="Ullrich K.K."/>
            <person name="Haas F.B."/>
            <person name="Vanderstraeten L."/>
            <person name="Becker D."/>
            <person name="Lang D."/>
            <person name="Vosolsobe S."/>
            <person name="Rombauts S."/>
            <person name="Wilhelmsson P.K.I."/>
            <person name="Janitza P."/>
            <person name="Kern R."/>
            <person name="Heyl A."/>
            <person name="Rumpler F."/>
            <person name="Villalobos L.I.A.C."/>
            <person name="Clay J.M."/>
            <person name="Skokan R."/>
            <person name="Toyoda A."/>
            <person name="Suzuki Y."/>
            <person name="Kagoshima H."/>
            <person name="Schijlen E."/>
            <person name="Tajeshwar N."/>
            <person name="Catarino B."/>
            <person name="Hetherington A.J."/>
            <person name="Saltykova A."/>
            <person name="Bonnot C."/>
            <person name="Breuninger H."/>
            <person name="Symeonidi A."/>
            <person name="Radhakrishnan G.V."/>
            <person name="Van Nieuwerburgh F."/>
            <person name="Deforce D."/>
            <person name="Chang C."/>
            <person name="Karol K.G."/>
            <person name="Hedrich R."/>
            <person name="Ulvskov P."/>
            <person name="Glockner G."/>
            <person name="Delwiche C.F."/>
            <person name="Petrasek J."/>
            <person name="Van de Peer Y."/>
            <person name="Friml J."/>
            <person name="Beilby M."/>
            <person name="Dolan L."/>
            <person name="Kohara Y."/>
            <person name="Sugano S."/>
            <person name="Fujiyama A."/>
            <person name="Delaux P.-M."/>
            <person name="Quint M."/>
            <person name="TheiBen G."/>
            <person name="Hagemann M."/>
            <person name="Harholt J."/>
            <person name="Dunand C."/>
            <person name="Zachgo S."/>
            <person name="Langdale J."/>
            <person name="Maumus F."/>
            <person name="Straeten D.V.D."/>
            <person name="Gould S.B."/>
            <person name="Rensing S.A."/>
        </authorList>
    </citation>
    <scope>NUCLEOTIDE SEQUENCE [LARGE SCALE GENOMIC DNA]</scope>
    <source>
        <strain evidence="2 3">S276</strain>
    </source>
</reference>
<feature type="region of interest" description="Disordered" evidence="1">
    <location>
        <begin position="334"/>
        <end position="471"/>
    </location>
</feature>
<evidence type="ECO:0000256" key="1">
    <source>
        <dbReference type="SAM" id="MobiDB-lite"/>
    </source>
</evidence>
<dbReference type="Proteomes" id="UP000265515">
    <property type="component" value="Unassembled WGS sequence"/>
</dbReference>
<dbReference type="PANTHER" id="PTHR32166:SF123">
    <property type="entry name" value="BED-TYPE DOMAIN-CONTAINING PROTEIN"/>
    <property type="match status" value="1"/>
</dbReference>
<feature type="compositionally biased region" description="Acidic residues" evidence="1">
    <location>
        <begin position="371"/>
        <end position="397"/>
    </location>
</feature>
<feature type="compositionally biased region" description="Gly residues" evidence="1">
    <location>
        <begin position="400"/>
        <end position="471"/>
    </location>
</feature>
<accession>A0A388K0Z4</accession>
<evidence type="ECO:0000313" key="3">
    <source>
        <dbReference type="Proteomes" id="UP000265515"/>
    </source>
</evidence>
<gene>
    <name evidence="2" type="ORF">CBR_g39250</name>
</gene>